<dbReference type="CDD" id="cd14667">
    <property type="entry name" value="3D_containing_proteins"/>
    <property type="match status" value="1"/>
</dbReference>
<dbReference type="InterPro" id="IPR051933">
    <property type="entry name" value="Resuscitation_pf_RpfB"/>
</dbReference>
<feature type="signal peptide" evidence="2">
    <location>
        <begin position="1"/>
        <end position="24"/>
    </location>
</feature>
<evidence type="ECO:0000259" key="3">
    <source>
        <dbReference type="PROSITE" id="PS51781"/>
    </source>
</evidence>
<dbReference type="SUPFAM" id="SSF50685">
    <property type="entry name" value="Barwin-like endoglucanases"/>
    <property type="match status" value="1"/>
</dbReference>
<evidence type="ECO:0000313" key="5">
    <source>
        <dbReference type="Proteomes" id="UP000215694"/>
    </source>
</evidence>
<proteinExistence type="predicted"/>
<dbReference type="InterPro" id="IPR003646">
    <property type="entry name" value="SH3-like_bac-type"/>
</dbReference>
<dbReference type="Proteomes" id="UP000215694">
    <property type="component" value="Unassembled WGS sequence"/>
</dbReference>
<dbReference type="PANTHER" id="PTHR39160:SF4">
    <property type="entry name" value="RESUSCITATION-PROMOTING FACTOR RPFB"/>
    <property type="match status" value="1"/>
</dbReference>
<dbReference type="Gene3D" id="2.30.30.40">
    <property type="entry name" value="SH3 Domains"/>
    <property type="match status" value="1"/>
</dbReference>
<keyword evidence="5" id="KW-1185">Reference proteome</keyword>
<evidence type="ECO:0000256" key="1">
    <source>
        <dbReference type="ARBA" id="ARBA00022729"/>
    </source>
</evidence>
<dbReference type="OrthoDB" id="9798935at2"/>
<dbReference type="RefSeq" id="WP_094368888.1">
    <property type="nucleotide sequence ID" value="NZ_NOJY02000003.1"/>
</dbReference>
<dbReference type="Pfam" id="PF08239">
    <property type="entry name" value="SH3_3"/>
    <property type="match status" value="1"/>
</dbReference>
<organism evidence="4 5">
    <name type="scientific">Romboutsia weinsteinii</name>
    <dbReference type="NCBI Taxonomy" id="2020949"/>
    <lineage>
        <taxon>Bacteria</taxon>
        <taxon>Bacillati</taxon>
        <taxon>Bacillota</taxon>
        <taxon>Clostridia</taxon>
        <taxon>Peptostreptococcales</taxon>
        <taxon>Peptostreptococcaceae</taxon>
        <taxon>Romboutsia</taxon>
    </lineage>
</organism>
<dbReference type="GO" id="GO:0009254">
    <property type="term" value="P:peptidoglycan turnover"/>
    <property type="evidence" value="ECO:0007669"/>
    <property type="project" value="InterPro"/>
</dbReference>
<dbReference type="GO" id="GO:0019867">
    <property type="term" value="C:outer membrane"/>
    <property type="evidence" value="ECO:0007669"/>
    <property type="project" value="InterPro"/>
</dbReference>
<keyword evidence="1 2" id="KW-0732">Signal</keyword>
<dbReference type="Gene3D" id="2.40.40.10">
    <property type="entry name" value="RlpA-like domain"/>
    <property type="match status" value="1"/>
</dbReference>
<dbReference type="EMBL" id="NOJY02000003">
    <property type="protein sequence ID" value="RDY29217.1"/>
    <property type="molecule type" value="Genomic_DNA"/>
</dbReference>
<sequence>MKRKILITITTLSLLAIQNIKSFAEMTTSENTSITIENTQDGQISANSVNFRTGPSMSHSVNYSLNKDESVDIIKVEGDWTKVNHNETVGYIHSDYVSNNEDVSSQEASIDKSNKINVKATAYAGDTITSTGTVPKWGTIAVDPTIIPYGTKVYIPEFDKVFIAEDTGSAIKGNRIDIFMDTEEHCNEWGIRSIEIYLQP</sequence>
<dbReference type="AlphaFoldDB" id="A0A371J965"/>
<dbReference type="InterPro" id="IPR010611">
    <property type="entry name" value="3D_dom"/>
</dbReference>
<accession>A0A371J965</accession>
<gene>
    <name evidence="4" type="ORF">CHL78_002605</name>
</gene>
<dbReference type="Pfam" id="PF06725">
    <property type="entry name" value="3D"/>
    <property type="match status" value="1"/>
</dbReference>
<evidence type="ECO:0000313" key="4">
    <source>
        <dbReference type="EMBL" id="RDY29217.1"/>
    </source>
</evidence>
<name>A0A371J965_9FIRM</name>
<dbReference type="InterPro" id="IPR036908">
    <property type="entry name" value="RlpA-like_sf"/>
</dbReference>
<dbReference type="PANTHER" id="PTHR39160">
    <property type="entry name" value="CELL WALL-BINDING PROTEIN YOCH"/>
    <property type="match status" value="1"/>
</dbReference>
<dbReference type="GO" id="GO:0004553">
    <property type="term" value="F:hydrolase activity, hydrolyzing O-glycosyl compounds"/>
    <property type="evidence" value="ECO:0007669"/>
    <property type="project" value="InterPro"/>
</dbReference>
<dbReference type="InterPro" id="IPR059180">
    <property type="entry name" value="3D_YorM"/>
</dbReference>
<feature type="domain" description="SH3b" evidence="3">
    <location>
        <begin position="39"/>
        <end position="101"/>
    </location>
</feature>
<protein>
    <recommendedName>
        <fullName evidence="3">SH3b domain-containing protein</fullName>
    </recommendedName>
</protein>
<dbReference type="SMART" id="SM00287">
    <property type="entry name" value="SH3b"/>
    <property type="match status" value="1"/>
</dbReference>
<feature type="chain" id="PRO_5016696258" description="SH3b domain-containing protein" evidence="2">
    <location>
        <begin position="25"/>
        <end position="200"/>
    </location>
</feature>
<comment type="caution">
    <text evidence="4">The sequence shown here is derived from an EMBL/GenBank/DDBJ whole genome shotgun (WGS) entry which is preliminary data.</text>
</comment>
<evidence type="ECO:0000256" key="2">
    <source>
        <dbReference type="SAM" id="SignalP"/>
    </source>
</evidence>
<reference evidence="4 5" key="1">
    <citation type="journal article" date="2017" name="Genome Announc.">
        <title>Draft Genome Sequence of Romboutsia weinsteinii sp. nov. Strain CCRI-19649(T) Isolated from Surface Water.</title>
        <authorList>
            <person name="Maheux A.F."/>
            <person name="Boudreau D.K."/>
            <person name="Berube E."/>
            <person name="Boissinot M."/>
            <person name="Cantin P."/>
            <person name="Raymond F."/>
            <person name="Corbeil J."/>
            <person name="Omar R.F."/>
            <person name="Bergeron M.G."/>
        </authorList>
    </citation>
    <scope>NUCLEOTIDE SEQUENCE [LARGE SCALE GENOMIC DNA]</scope>
    <source>
        <strain evidence="4 5">CCRI-19649</strain>
    </source>
</reference>
<dbReference type="PROSITE" id="PS51781">
    <property type="entry name" value="SH3B"/>
    <property type="match status" value="1"/>
</dbReference>